<dbReference type="SUPFAM" id="SSF55785">
    <property type="entry name" value="PYP-like sensor domain (PAS domain)"/>
    <property type="match status" value="2"/>
</dbReference>
<comment type="catalytic activity">
    <reaction evidence="1">
        <text>ATP + protein L-histidine = ADP + protein N-phospho-L-histidine.</text>
        <dbReference type="EC" id="2.7.13.3"/>
    </reaction>
</comment>
<keyword evidence="3" id="KW-0597">Phosphoprotein</keyword>
<dbReference type="EC" id="2.7.13.3" evidence="2"/>
<feature type="transmembrane region" description="Helical" evidence="6">
    <location>
        <begin position="117"/>
        <end position="139"/>
    </location>
</feature>
<dbReference type="PROSITE" id="PS50113">
    <property type="entry name" value="PAC"/>
    <property type="match status" value="1"/>
</dbReference>
<keyword evidence="6" id="KW-0472">Membrane</keyword>
<keyword evidence="6" id="KW-1133">Transmembrane helix</keyword>
<organism evidence="9 10">
    <name type="scientific">Gloeocapsopsis crepidinum LEGE 06123</name>
    <dbReference type="NCBI Taxonomy" id="588587"/>
    <lineage>
        <taxon>Bacteria</taxon>
        <taxon>Bacillati</taxon>
        <taxon>Cyanobacteriota</taxon>
        <taxon>Cyanophyceae</taxon>
        <taxon>Oscillatoriophycideae</taxon>
        <taxon>Chroococcales</taxon>
        <taxon>Chroococcaceae</taxon>
        <taxon>Gloeocapsopsis</taxon>
    </lineage>
</organism>
<dbReference type="CDD" id="cd00130">
    <property type="entry name" value="PAS"/>
    <property type="match status" value="2"/>
</dbReference>
<dbReference type="NCBIfam" id="TIGR00229">
    <property type="entry name" value="sensory_box"/>
    <property type="match status" value="2"/>
</dbReference>
<evidence type="ECO:0000256" key="1">
    <source>
        <dbReference type="ARBA" id="ARBA00000085"/>
    </source>
</evidence>
<accession>A0ABR9UXP3</accession>
<dbReference type="PANTHER" id="PTHR43304">
    <property type="entry name" value="PHYTOCHROME-LIKE PROTEIN CPH1"/>
    <property type="match status" value="1"/>
</dbReference>
<dbReference type="Proteomes" id="UP000651156">
    <property type="component" value="Unassembled WGS sequence"/>
</dbReference>
<evidence type="ECO:0000256" key="2">
    <source>
        <dbReference type="ARBA" id="ARBA00012438"/>
    </source>
</evidence>
<evidence type="ECO:0000313" key="10">
    <source>
        <dbReference type="Proteomes" id="UP000651156"/>
    </source>
</evidence>
<dbReference type="Pfam" id="PF08447">
    <property type="entry name" value="PAS_3"/>
    <property type="match status" value="1"/>
</dbReference>
<dbReference type="InterPro" id="IPR052162">
    <property type="entry name" value="Sensor_kinase/Photoreceptor"/>
</dbReference>
<feature type="transmembrane region" description="Helical" evidence="6">
    <location>
        <begin position="151"/>
        <end position="170"/>
    </location>
</feature>
<comment type="caution">
    <text evidence="9">The sequence shown here is derived from an EMBL/GenBank/DDBJ whole genome shotgun (WGS) entry which is preliminary data.</text>
</comment>
<feature type="transmembrane region" description="Helical" evidence="6">
    <location>
        <begin position="190"/>
        <end position="211"/>
    </location>
</feature>
<gene>
    <name evidence="9" type="ORF">IQ230_17260</name>
</gene>
<dbReference type="InterPro" id="IPR000014">
    <property type="entry name" value="PAS"/>
</dbReference>
<evidence type="ECO:0000259" key="7">
    <source>
        <dbReference type="PROSITE" id="PS50112"/>
    </source>
</evidence>
<dbReference type="InterPro" id="IPR013655">
    <property type="entry name" value="PAS_fold_3"/>
</dbReference>
<dbReference type="Gene3D" id="3.30.450.20">
    <property type="entry name" value="PAS domain"/>
    <property type="match status" value="2"/>
</dbReference>
<feature type="domain" description="PAS" evidence="7">
    <location>
        <begin position="229"/>
        <end position="303"/>
    </location>
</feature>
<proteinExistence type="predicted"/>
<keyword evidence="10" id="KW-1185">Reference proteome</keyword>
<dbReference type="PROSITE" id="PS50112">
    <property type="entry name" value="PAS"/>
    <property type="match status" value="2"/>
</dbReference>
<feature type="domain" description="PAC" evidence="8">
    <location>
        <begin position="306"/>
        <end position="358"/>
    </location>
</feature>
<evidence type="ECO:0000256" key="3">
    <source>
        <dbReference type="ARBA" id="ARBA00022553"/>
    </source>
</evidence>
<sequence length="421" mass="48282">MTVITIASTVLEEPSEFWRTLYLRREVLIGSAIALETSMYLIYLIGLIAYNQSQQMQINSLIVVVIILLISFLFKILIFDSLYHYFLTINPLIEKFFTRVSCFGVPMLSLPILQIDYYSLLIATLIGGMSFGCLLRLWYEHHIISKVASNWWIFYVATAIAISVGTYYYMEKSAFSTHTGQQLAFVVNNFTHFSLPEATIITTIVILFLEFQEVFTAQRLRTEVALAESQRRLTTLIDSLPGIAFVCSNDPGWTMTYVSEGCLELTGYRSDELTGTTGLYNAITHPEDLSRVLQSITKAVEVKRPYVIEYRIFTKSGELKWLWEKGNGVFNSNGEILGLEGFITDISELKRSEVALKESEQRYRELFESHPCPMWVYDLETLSFLAVNNAAIQHYGYKRDEFLSMTIKDLRPPEDIARLMQ</sequence>
<dbReference type="SMART" id="SM00091">
    <property type="entry name" value="PAS"/>
    <property type="match status" value="2"/>
</dbReference>
<feature type="transmembrane region" description="Helical" evidence="6">
    <location>
        <begin position="61"/>
        <end position="86"/>
    </location>
</feature>
<dbReference type="SMART" id="SM00086">
    <property type="entry name" value="PAC"/>
    <property type="match status" value="1"/>
</dbReference>
<evidence type="ECO:0000259" key="8">
    <source>
        <dbReference type="PROSITE" id="PS50113"/>
    </source>
</evidence>
<evidence type="ECO:0000256" key="5">
    <source>
        <dbReference type="ARBA" id="ARBA00022777"/>
    </source>
</evidence>
<reference evidence="9 10" key="1">
    <citation type="submission" date="2020-10" db="EMBL/GenBank/DDBJ databases">
        <authorList>
            <person name="Castelo-Branco R."/>
            <person name="Eusebio N."/>
            <person name="Adriana R."/>
            <person name="Vieira A."/>
            <person name="Brugerolle De Fraissinette N."/>
            <person name="Rezende De Castro R."/>
            <person name="Schneider M.P."/>
            <person name="Vasconcelos V."/>
            <person name="Leao P.N."/>
        </authorList>
    </citation>
    <scope>NUCLEOTIDE SEQUENCE [LARGE SCALE GENOMIC DNA]</scope>
    <source>
        <strain evidence="9 10">LEGE 06123</strain>
    </source>
</reference>
<evidence type="ECO:0000256" key="6">
    <source>
        <dbReference type="SAM" id="Phobius"/>
    </source>
</evidence>
<dbReference type="Pfam" id="PF13188">
    <property type="entry name" value="PAS_8"/>
    <property type="match status" value="1"/>
</dbReference>
<protein>
    <recommendedName>
        <fullName evidence="2">histidine kinase</fullName>
        <ecNumber evidence="2">2.7.13.3</ecNumber>
    </recommendedName>
</protein>
<dbReference type="InterPro" id="IPR001610">
    <property type="entry name" value="PAC"/>
</dbReference>
<feature type="transmembrane region" description="Helical" evidence="6">
    <location>
        <begin position="27"/>
        <end position="49"/>
    </location>
</feature>
<evidence type="ECO:0000256" key="4">
    <source>
        <dbReference type="ARBA" id="ARBA00022679"/>
    </source>
</evidence>
<dbReference type="RefSeq" id="WP_193933509.1">
    <property type="nucleotide sequence ID" value="NZ_CAWPMZ010000080.1"/>
</dbReference>
<evidence type="ECO:0000313" key="9">
    <source>
        <dbReference type="EMBL" id="MBE9192068.1"/>
    </source>
</evidence>
<dbReference type="PANTHER" id="PTHR43304:SF1">
    <property type="entry name" value="PAC DOMAIN-CONTAINING PROTEIN"/>
    <property type="match status" value="1"/>
</dbReference>
<keyword evidence="5" id="KW-0418">Kinase</keyword>
<keyword evidence="4" id="KW-0808">Transferase</keyword>
<dbReference type="InterPro" id="IPR000700">
    <property type="entry name" value="PAS-assoc_C"/>
</dbReference>
<keyword evidence="6" id="KW-0812">Transmembrane</keyword>
<dbReference type="InterPro" id="IPR035965">
    <property type="entry name" value="PAS-like_dom_sf"/>
</dbReference>
<feature type="domain" description="PAS" evidence="7">
    <location>
        <begin position="359"/>
        <end position="421"/>
    </location>
</feature>
<name>A0ABR9UXP3_9CHRO</name>
<dbReference type="EMBL" id="JADEWN010000046">
    <property type="protein sequence ID" value="MBE9192068.1"/>
    <property type="molecule type" value="Genomic_DNA"/>
</dbReference>